<keyword evidence="2" id="KW-1185">Reference proteome</keyword>
<evidence type="ECO:0000313" key="1">
    <source>
        <dbReference type="EMBL" id="OHT03704.1"/>
    </source>
</evidence>
<name>A0A1J4JYZ3_9EUKA</name>
<gene>
    <name evidence="1" type="ORF">TRFO_06507</name>
</gene>
<evidence type="ECO:0000313" key="2">
    <source>
        <dbReference type="Proteomes" id="UP000179807"/>
    </source>
</evidence>
<dbReference type="EMBL" id="MLAK01000816">
    <property type="protein sequence ID" value="OHT03704.1"/>
    <property type="molecule type" value="Genomic_DNA"/>
</dbReference>
<reference evidence="1" key="1">
    <citation type="submission" date="2016-10" db="EMBL/GenBank/DDBJ databases">
        <authorList>
            <person name="Benchimol M."/>
            <person name="Almeida L.G."/>
            <person name="Vasconcelos A.T."/>
            <person name="Perreira-Neves A."/>
            <person name="Rosa I.A."/>
            <person name="Tasca T."/>
            <person name="Bogo M.R."/>
            <person name="de Souza W."/>
        </authorList>
    </citation>
    <scope>NUCLEOTIDE SEQUENCE [LARGE SCALE GENOMIC DNA]</scope>
    <source>
        <strain evidence="1">K</strain>
    </source>
</reference>
<dbReference type="VEuPathDB" id="TrichDB:TRFO_06507"/>
<dbReference type="Proteomes" id="UP000179807">
    <property type="component" value="Unassembled WGS sequence"/>
</dbReference>
<dbReference type="RefSeq" id="XP_068356840.1">
    <property type="nucleotide sequence ID" value="XM_068493139.1"/>
</dbReference>
<sequence>MQSISVPDQFTSILPCFISFSSADTPLSCTLCLDISKTNVSMKIYQTGSKQEVRFNHTEFCNLTIFGSHCTFSDEKYTKDVSFYFFNNEANFRRFIYTLSDAGLLLMPSLSHSASNAITKVKFLPQHSFIPTGNYNFKKFPINRHIALIIRSQVTSITKTYRPFYPQFIDLVTQPLHKNEMTRFVKWKESNRSKLVTLKPLNMNLFFNKLHKKVTIQKDYFEYKEKLLNATTIPQNYKKNFSDVDKDSNRMKDSFSKKWNDKLRNICSVIIKVNLLKNGVYFFQGNFDIIKKLALILKGDCKKENDTEVPSYIKNMDSDEFEQFLFSCYSYFAQMFYVEGLEEKNILHGVLSSISSSAFNAFEKLTPCVAAYLTVRKIESFSWATDDLAPLFSKTFDNVFLVWYFFLSTSKPFVASALLHAALLFIAVPQLVNQNVQNETGVVAFWPNFKRGLKDNAEELKKAIEIATYFYLEAGKIDPHS</sequence>
<organism evidence="1 2">
    <name type="scientific">Tritrichomonas foetus</name>
    <dbReference type="NCBI Taxonomy" id="1144522"/>
    <lineage>
        <taxon>Eukaryota</taxon>
        <taxon>Metamonada</taxon>
        <taxon>Parabasalia</taxon>
        <taxon>Tritrichomonadida</taxon>
        <taxon>Tritrichomonadidae</taxon>
        <taxon>Tritrichomonas</taxon>
    </lineage>
</organism>
<dbReference type="GeneID" id="94827843"/>
<comment type="caution">
    <text evidence="1">The sequence shown here is derived from an EMBL/GenBank/DDBJ whole genome shotgun (WGS) entry which is preliminary data.</text>
</comment>
<dbReference type="AlphaFoldDB" id="A0A1J4JYZ3"/>
<proteinExistence type="predicted"/>
<protein>
    <submittedName>
        <fullName evidence="1">Uncharacterized protein</fullName>
    </submittedName>
</protein>
<accession>A0A1J4JYZ3</accession>